<feature type="domain" description="Bulb-type lectin" evidence="23">
    <location>
        <begin position="30"/>
        <end position="149"/>
    </location>
</feature>
<dbReference type="InterPro" id="IPR011009">
    <property type="entry name" value="Kinase-like_dom_sf"/>
</dbReference>
<evidence type="ECO:0000256" key="9">
    <source>
        <dbReference type="ARBA" id="ARBA00022734"/>
    </source>
</evidence>
<feature type="domain" description="Protein kinase" evidence="22">
    <location>
        <begin position="529"/>
        <end position="804"/>
    </location>
</feature>
<dbReference type="SMART" id="SM00108">
    <property type="entry name" value="B_lectin"/>
    <property type="match status" value="1"/>
</dbReference>
<evidence type="ECO:0000259" key="24">
    <source>
        <dbReference type="PROSITE" id="PS50948"/>
    </source>
</evidence>
<feature type="signal peptide" evidence="21">
    <location>
        <begin position="1"/>
        <end position="24"/>
    </location>
</feature>
<keyword evidence="4" id="KW-0723">Serine/threonine-protein kinase</keyword>
<dbReference type="EC" id="2.7.11.1" evidence="2"/>
<accession>A0A2P5WKV0</accession>
<evidence type="ECO:0000256" key="21">
    <source>
        <dbReference type="SAM" id="SignalP"/>
    </source>
</evidence>
<dbReference type="Gene3D" id="2.90.10.10">
    <property type="entry name" value="Bulb-type lectin domain"/>
    <property type="match status" value="1"/>
</dbReference>
<keyword evidence="5" id="KW-0597">Phosphoprotein</keyword>
<feature type="transmembrane region" description="Helical" evidence="20">
    <location>
        <begin position="441"/>
        <end position="463"/>
    </location>
</feature>
<keyword evidence="3" id="KW-1003">Cell membrane</keyword>
<keyword evidence="8 21" id="KW-0732">Signal</keyword>
<dbReference type="FunFam" id="1.10.510.10:FF:000060">
    <property type="entry name" value="G-type lectin S-receptor-like serine/threonine-protein kinase"/>
    <property type="match status" value="1"/>
</dbReference>
<dbReference type="CDD" id="cd14066">
    <property type="entry name" value="STKc_IRAK"/>
    <property type="match status" value="1"/>
</dbReference>
<dbReference type="GO" id="GO:0004674">
    <property type="term" value="F:protein serine/threonine kinase activity"/>
    <property type="evidence" value="ECO:0007669"/>
    <property type="project" value="UniProtKB-KW"/>
</dbReference>
<evidence type="ECO:0000256" key="6">
    <source>
        <dbReference type="ARBA" id="ARBA00022679"/>
    </source>
</evidence>
<dbReference type="Gene3D" id="3.30.200.20">
    <property type="entry name" value="Phosphorylase Kinase, domain 1"/>
    <property type="match status" value="1"/>
</dbReference>
<comment type="catalytic activity">
    <reaction evidence="18">
        <text>L-threonyl-[protein] + ATP = O-phospho-L-threonyl-[protein] + ADP + H(+)</text>
        <dbReference type="Rhea" id="RHEA:46608"/>
        <dbReference type="Rhea" id="RHEA-COMP:11060"/>
        <dbReference type="Rhea" id="RHEA-COMP:11605"/>
        <dbReference type="ChEBI" id="CHEBI:15378"/>
        <dbReference type="ChEBI" id="CHEBI:30013"/>
        <dbReference type="ChEBI" id="CHEBI:30616"/>
        <dbReference type="ChEBI" id="CHEBI:61977"/>
        <dbReference type="ChEBI" id="CHEBI:456216"/>
        <dbReference type="EC" id="2.7.11.1"/>
    </reaction>
</comment>
<proteinExistence type="predicted"/>
<keyword evidence="9" id="KW-0430">Lectin</keyword>
<evidence type="ECO:0000259" key="23">
    <source>
        <dbReference type="PROSITE" id="PS50927"/>
    </source>
</evidence>
<evidence type="ECO:0000256" key="10">
    <source>
        <dbReference type="ARBA" id="ARBA00022741"/>
    </source>
</evidence>
<evidence type="ECO:0000256" key="15">
    <source>
        <dbReference type="ARBA" id="ARBA00023157"/>
    </source>
</evidence>
<organism evidence="25 26">
    <name type="scientific">Gossypium barbadense</name>
    <name type="common">Sea Island cotton</name>
    <name type="synonym">Hibiscus barbadensis</name>
    <dbReference type="NCBI Taxonomy" id="3634"/>
    <lineage>
        <taxon>Eukaryota</taxon>
        <taxon>Viridiplantae</taxon>
        <taxon>Streptophyta</taxon>
        <taxon>Embryophyta</taxon>
        <taxon>Tracheophyta</taxon>
        <taxon>Spermatophyta</taxon>
        <taxon>Magnoliopsida</taxon>
        <taxon>eudicotyledons</taxon>
        <taxon>Gunneridae</taxon>
        <taxon>Pentapetalae</taxon>
        <taxon>rosids</taxon>
        <taxon>malvids</taxon>
        <taxon>Malvales</taxon>
        <taxon>Malvaceae</taxon>
        <taxon>Malvoideae</taxon>
        <taxon>Gossypium</taxon>
    </lineage>
</organism>
<evidence type="ECO:0000313" key="25">
    <source>
        <dbReference type="EMBL" id="PPR91716.1"/>
    </source>
</evidence>
<dbReference type="AlphaFoldDB" id="A0A2P5WKV0"/>
<evidence type="ECO:0000256" key="1">
    <source>
        <dbReference type="ARBA" id="ARBA00004251"/>
    </source>
</evidence>
<evidence type="ECO:0000256" key="11">
    <source>
        <dbReference type="ARBA" id="ARBA00022777"/>
    </source>
</evidence>
<keyword evidence="15" id="KW-1015">Disulfide bond</keyword>
<dbReference type="FunFam" id="2.90.10.10:FF:000009">
    <property type="entry name" value="Receptor-like serine/threonine-protein kinase SD1-8"/>
    <property type="match status" value="1"/>
</dbReference>
<evidence type="ECO:0000313" key="26">
    <source>
        <dbReference type="Proteomes" id="UP000239757"/>
    </source>
</evidence>
<dbReference type="InterPro" id="IPR000719">
    <property type="entry name" value="Prot_kinase_dom"/>
</dbReference>
<dbReference type="Pfam" id="PF07714">
    <property type="entry name" value="PK_Tyr_Ser-Thr"/>
    <property type="match status" value="1"/>
</dbReference>
<dbReference type="SUPFAM" id="SSF56112">
    <property type="entry name" value="Protein kinase-like (PK-like)"/>
    <property type="match status" value="1"/>
</dbReference>
<evidence type="ECO:0000256" key="13">
    <source>
        <dbReference type="ARBA" id="ARBA00022989"/>
    </source>
</evidence>
<dbReference type="PROSITE" id="PS00108">
    <property type="entry name" value="PROTEIN_KINASE_ST"/>
    <property type="match status" value="1"/>
</dbReference>
<name>A0A2P5WKV0_GOSBA</name>
<evidence type="ECO:0000256" key="17">
    <source>
        <dbReference type="ARBA" id="ARBA00023180"/>
    </source>
</evidence>
<comment type="catalytic activity">
    <reaction evidence="19">
        <text>L-seryl-[protein] + ATP = O-phospho-L-seryl-[protein] + ADP + H(+)</text>
        <dbReference type="Rhea" id="RHEA:17989"/>
        <dbReference type="Rhea" id="RHEA-COMP:9863"/>
        <dbReference type="Rhea" id="RHEA-COMP:11604"/>
        <dbReference type="ChEBI" id="CHEBI:15378"/>
        <dbReference type="ChEBI" id="CHEBI:29999"/>
        <dbReference type="ChEBI" id="CHEBI:30616"/>
        <dbReference type="ChEBI" id="CHEBI:83421"/>
        <dbReference type="ChEBI" id="CHEBI:456216"/>
        <dbReference type="EC" id="2.7.11.1"/>
    </reaction>
</comment>
<dbReference type="PROSITE" id="PS50948">
    <property type="entry name" value="PAN"/>
    <property type="match status" value="1"/>
</dbReference>
<dbReference type="PANTHER" id="PTHR27002">
    <property type="entry name" value="RECEPTOR-LIKE SERINE/THREONINE-PROTEIN KINASE SD1-8"/>
    <property type="match status" value="1"/>
</dbReference>
<evidence type="ECO:0000256" key="5">
    <source>
        <dbReference type="ARBA" id="ARBA00022553"/>
    </source>
</evidence>
<dbReference type="InterPro" id="IPR036426">
    <property type="entry name" value="Bulb-type_lectin_dom_sf"/>
</dbReference>
<dbReference type="GO" id="GO:0030246">
    <property type="term" value="F:carbohydrate binding"/>
    <property type="evidence" value="ECO:0007669"/>
    <property type="project" value="UniProtKB-KW"/>
</dbReference>
<keyword evidence="16" id="KW-0675">Receptor</keyword>
<keyword evidence="11" id="KW-0418">Kinase</keyword>
<dbReference type="InterPro" id="IPR001480">
    <property type="entry name" value="Bulb-type_lectin_dom"/>
</dbReference>
<reference evidence="25 26" key="1">
    <citation type="submission" date="2015-01" db="EMBL/GenBank/DDBJ databases">
        <title>Genome of allotetraploid Gossypium barbadense reveals genomic plasticity and fiber elongation in cotton evolution.</title>
        <authorList>
            <person name="Chen X."/>
            <person name="Liu X."/>
            <person name="Zhao B."/>
            <person name="Zheng H."/>
            <person name="Hu Y."/>
            <person name="Lu G."/>
            <person name="Yang C."/>
            <person name="Chen J."/>
            <person name="Shan C."/>
            <person name="Zhang L."/>
            <person name="Zhou Y."/>
            <person name="Wang L."/>
            <person name="Guo W."/>
            <person name="Bai Y."/>
            <person name="Ruan J."/>
            <person name="Shangguan X."/>
            <person name="Mao Y."/>
            <person name="Jiang J."/>
            <person name="Zhu Y."/>
            <person name="Lei J."/>
            <person name="Kang H."/>
            <person name="Chen S."/>
            <person name="He X."/>
            <person name="Wang R."/>
            <person name="Wang Y."/>
            <person name="Chen J."/>
            <person name="Wang L."/>
            <person name="Yu S."/>
            <person name="Wang B."/>
            <person name="Wei J."/>
            <person name="Song S."/>
            <person name="Lu X."/>
            <person name="Gao Z."/>
            <person name="Gu W."/>
            <person name="Deng X."/>
            <person name="Ma D."/>
            <person name="Wang S."/>
            <person name="Liang W."/>
            <person name="Fang L."/>
            <person name="Cai C."/>
            <person name="Zhu X."/>
            <person name="Zhou B."/>
            <person name="Zhang Y."/>
            <person name="Chen Z."/>
            <person name="Xu S."/>
            <person name="Zhu R."/>
            <person name="Wang S."/>
            <person name="Zhang T."/>
            <person name="Zhao G."/>
        </authorList>
    </citation>
    <scope>NUCLEOTIDE SEQUENCE [LARGE SCALE GENOMIC DNA]</scope>
    <source>
        <strain evidence="26">cv. Xinhai21</strain>
        <tissue evidence="25">Leaf</tissue>
    </source>
</reference>
<keyword evidence="12" id="KW-0067">ATP-binding</keyword>
<evidence type="ECO:0000256" key="7">
    <source>
        <dbReference type="ARBA" id="ARBA00022692"/>
    </source>
</evidence>
<comment type="subcellular location">
    <subcellularLocation>
        <location evidence="1">Cell membrane</location>
        <topology evidence="1">Single-pass type I membrane protein</topology>
    </subcellularLocation>
</comment>
<keyword evidence="7 20" id="KW-0812">Transmembrane</keyword>
<dbReference type="Pfam" id="PF00954">
    <property type="entry name" value="S_locus_glycop"/>
    <property type="match status" value="1"/>
</dbReference>
<dbReference type="PROSITE" id="PS51257">
    <property type="entry name" value="PROKAR_LIPOPROTEIN"/>
    <property type="match status" value="1"/>
</dbReference>
<dbReference type="SMART" id="SM00220">
    <property type="entry name" value="S_TKc"/>
    <property type="match status" value="1"/>
</dbReference>
<dbReference type="GO" id="GO:0048544">
    <property type="term" value="P:recognition of pollen"/>
    <property type="evidence" value="ECO:0007669"/>
    <property type="project" value="InterPro"/>
</dbReference>
<dbReference type="PROSITE" id="PS50927">
    <property type="entry name" value="BULB_LECTIN"/>
    <property type="match status" value="1"/>
</dbReference>
<gene>
    <name evidence="25" type="ORF">GOBAR_AA28970</name>
</gene>
<keyword evidence="10" id="KW-0547">Nucleotide-binding</keyword>
<evidence type="ECO:0000256" key="8">
    <source>
        <dbReference type="ARBA" id="ARBA00022729"/>
    </source>
</evidence>
<dbReference type="InterPro" id="IPR008271">
    <property type="entry name" value="Ser/Thr_kinase_AS"/>
</dbReference>
<keyword evidence="17" id="KW-0325">Glycoprotein</keyword>
<feature type="chain" id="PRO_5015159115" description="non-specific serine/threonine protein kinase" evidence="21">
    <location>
        <begin position="25"/>
        <end position="1091"/>
    </location>
</feature>
<dbReference type="InterPro" id="IPR000858">
    <property type="entry name" value="S_locus_glycoprot_dom"/>
</dbReference>
<evidence type="ECO:0000256" key="3">
    <source>
        <dbReference type="ARBA" id="ARBA00022475"/>
    </source>
</evidence>
<evidence type="ECO:0000256" key="2">
    <source>
        <dbReference type="ARBA" id="ARBA00012513"/>
    </source>
</evidence>
<protein>
    <recommendedName>
        <fullName evidence="2">non-specific serine/threonine protein kinase</fullName>
        <ecNumber evidence="2">2.7.11.1</ecNumber>
    </recommendedName>
</protein>
<dbReference type="OrthoDB" id="4062651at2759"/>
<dbReference type="PANTHER" id="PTHR27002:SF925">
    <property type="entry name" value="RECEPTOR-LIKE SERINE_THREONINE-PROTEIN KINASE"/>
    <property type="match status" value="1"/>
</dbReference>
<dbReference type="Proteomes" id="UP000239757">
    <property type="component" value="Unassembled WGS sequence"/>
</dbReference>
<sequence>MATLRKFPCISLLVVSCFYLQVYNETVSATDTLFQGQNMTASGLLTSSLNAFELGFFSLGSTNMYLGIRMKNVPTKDIVWIANRDLPFSGSSMILTINEDGYLVIVNGRTSYRVSDDPLSSQNMSATLLDSGNLVLRDGNMDILWQSFDYPSNTFLPGMKLGYNNKTGKVWSLTSWLDEEDPNNGEFELKMDPKKSNGVFLMKGTETLWSSGAWTGKGFTLIPEMRLNYIFNYTMYSDENQTYFSYSLYNSSIITRFIIDIDGHMREFVWLESSQLWGLFWSQPRQFCDILNSCGPFSCCNEDTGSCQCLPGFYPSEKQQGQDGGCMRSMPLTCGNGDNKDGFLMMDDVSYPLSSTRQINSPYPFPSGPQVLTNYDVRTCEEVCLSNCSCSAYACNTSGHCLIWSGDILDLQQLSANDPNGGTIFIKLADSEIDNDKGANWYLWIIAIPVVLFVLLPSSYIVIRWRKSFKNKGDREDPSQDILLFDMEMSITTSSSDFSGSENSRKRKRKDSPFPLFSFDSVSLATDNFSSENKLGEGGFGPVYKGKLLNGQEIAVKRLSKRSGQGLEELKNETMLIAKLQHRNLVRLLGCCLEQGEKILIYEFMPNKSLDSFLFGSDNQGLLDWGTRVRIIEGIAQGLLYLHQYSRLRIIHRDLKASNILLDGEMNPKISDFGLARMFGGDKLQANTNRIVGTYGYMSPEYAMEGLFSIKPDVFSFGVLLLEIVSGKKSTGFYHSSSLNLIGHAWELWKGDRVFELMDPKLEDQVSYPMVYRYINVALLCVQEMAADRPTMSEVVSMLTNELTVLNSPKKPAFSNARSTTNSSNQPEKFSVNDVTVYNIRVSAIDTLFQGQNMKASVATGDLRFSGSSMILTISGVEYLVIVSGRTTYRSFDYPSNTFLPGMNLGYGNKTGKVWPLTSCGAWTGEGFTLIPEIRLNCIFNYTMYSNENEISYSLYDDSIITQFIIDIFGHTREFIWLESSQQCFSQDIASCWCLPGFYPPEKQQGQDGGCMSSVPLTRGNGDNQDRLSRMNDASYPLKFDSANQFIISLPLGASSFDELQCESMQKVCLGNCSCCAYEYNTKWPLLKMVW</sequence>
<evidence type="ECO:0000259" key="22">
    <source>
        <dbReference type="PROSITE" id="PS50011"/>
    </source>
</evidence>
<evidence type="ECO:0000256" key="20">
    <source>
        <dbReference type="SAM" id="Phobius"/>
    </source>
</evidence>
<evidence type="ECO:0000256" key="14">
    <source>
        <dbReference type="ARBA" id="ARBA00023136"/>
    </source>
</evidence>
<dbReference type="CDD" id="cd00028">
    <property type="entry name" value="B_lectin"/>
    <property type="match status" value="1"/>
</dbReference>
<dbReference type="GO" id="GO:0005886">
    <property type="term" value="C:plasma membrane"/>
    <property type="evidence" value="ECO:0007669"/>
    <property type="project" value="UniProtKB-SubCell"/>
</dbReference>
<dbReference type="PROSITE" id="PS50011">
    <property type="entry name" value="PROTEIN_KINASE_DOM"/>
    <property type="match status" value="1"/>
</dbReference>
<feature type="domain" description="Apple" evidence="24">
    <location>
        <begin position="334"/>
        <end position="429"/>
    </location>
</feature>
<dbReference type="InterPro" id="IPR001245">
    <property type="entry name" value="Ser-Thr/Tyr_kinase_cat_dom"/>
</dbReference>
<evidence type="ECO:0000256" key="19">
    <source>
        <dbReference type="ARBA" id="ARBA00048679"/>
    </source>
</evidence>
<dbReference type="Pfam" id="PF08276">
    <property type="entry name" value="PAN_2"/>
    <property type="match status" value="1"/>
</dbReference>
<dbReference type="EMBL" id="KZ667244">
    <property type="protein sequence ID" value="PPR91716.1"/>
    <property type="molecule type" value="Genomic_DNA"/>
</dbReference>
<dbReference type="FunFam" id="3.30.200.20:FF:000951">
    <property type="entry name" value="Uncharacterized protein"/>
    <property type="match status" value="1"/>
</dbReference>
<dbReference type="CDD" id="cd01098">
    <property type="entry name" value="PAN_AP_plant"/>
    <property type="match status" value="1"/>
</dbReference>
<evidence type="ECO:0000256" key="16">
    <source>
        <dbReference type="ARBA" id="ARBA00023170"/>
    </source>
</evidence>
<dbReference type="SUPFAM" id="SSF51110">
    <property type="entry name" value="alpha-D-mannose-specific plant lectins"/>
    <property type="match status" value="1"/>
</dbReference>
<dbReference type="Pfam" id="PF01453">
    <property type="entry name" value="B_lectin"/>
    <property type="match status" value="1"/>
</dbReference>
<evidence type="ECO:0000256" key="18">
    <source>
        <dbReference type="ARBA" id="ARBA00047899"/>
    </source>
</evidence>
<dbReference type="Gene3D" id="1.10.510.10">
    <property type="entry name" value="Transferase(Phosphotransferase) domain 1"/>
    <property type="match status" value="1"/>
</dbReference>
<keyword evidence="14 20" id="KW-0472">Membrane</keyword>
<dbReference type="GO" id="GO:0005524">
    <property type="term" value="F:ATP binding"/>
    <property type="evidence" value="ECO:0007669"/>
    <property type="project" value="UniProtKB-KW"/>
</dbReference>
<evidence type="ECO:0000256" key="12">
    <source>
        <dbReference type="ARBA" id="ARBA00022840"/>
    </source>
</evidence>
<keyword evidence="6" id="KW-0808">Transferase</keyword>
<keyword evidence="13 20" id="KW-1133">Transmembrane helix</keyword>
<dbReference type="InterPro" id="IPR003609">
    <property type="entry name" value="Pan_app"/>
</dbReference>
<evidence type="ECO:0000256" key="4">
    <source>
        <dbReference type="ARBA" id="ARBA00022527"/>
    </source>
</evidence>